<dbReference type="Proteomes" id="UP000800200">
    <property type="component" value="Unassembled WGS sequence"/>
</dbReference>
<dbReference type="SUPFAM" id="SSF53067">
    <property type="entry name" value="Actin-like ATPase domain"/>
    <property type="match status" value="1"/>
</dbReference>
<dbReference type="AlphaFoldDB" id="A0A6A6DP79"/>
<evidence type="ECO:0008006" key="4">
    <source>
        <dbReference type="Google" id="ProtNLM"/>
    </source>
</evidence>
<accession>A0A6A6DP79</accession>
<sequence>MPSGNLSRESTVTVTCDGLVAPRSPSDDVDSILGHIVPDEGIELLLGEPTNRCQSKRLIIAVDFGTTYSAVSFMSLAEGENAELVGSDRILSIKNFPGDSARDMNDRMRDEVPTEVIYPLNRRFRSEGEWDSLQTSQVDGPANGDEDEGPELSQTQTMDVDMTDYEEIFDEAEFRTIAQPFQWGYKVHEAWRFPDTHFDKTNQALSRFKLLLDTSQTTEAVRTQVAPTFEALAAKKIIKGPLTVIADYLTCLLRHTKSELRTRGFDDSYPVELVMCVPAIWSQKACRDMQTAMAKAMQQAQFQGVDIQNNSIENLFIVSEPEAAAAYVLATDHTIRPHDTFVLLDAGGGTVDANTYTVSQTTPLRLTSEVVEPGGGLYGSSYLNEAFQAMLLERLENETYLEHDKITLRGIVETIVLRDFEQDLKRNFDIYDTNKLAKRFVVYGLRDDRKKGFRNSCIYVKFDTIKDIFMKCLEGIESIMRNQIQTALDKGVVVDKVILIGGFAASISLQRYLRKYLDAISTYNNCHIRLVVPENQVTAVASGAVLRALNKEQGPRRLARSSYGILRTEPFMDYPEHSGLKPSYDRYDGLPCIKNTIDWVLKKGVEVHPVWRCEPFLSSHLFPCKRSTPLLCKEVLYVSDTSTESHYRESHAKNRGAEEVGAIEVDFSFLRDQGLIRPVEPDEDEQGRKVGQRHYKVEYNMIIQVVDRDLRCYAIYNNEVIKKCRINIASAFSPGAK</sequence>
<dbReference type="CDD" id="cd10170">
    <property type="entry name" value="ASKHA_NBD_HSP70"/>
    <property type="match status" value="1"/>
</dbReference>
<evidence type="ECO:0000256" key="1">
    <source>
        <dbReference type="SAM" id="MobiDB-lite"/>
    </source>
</evidence>
<dbReference type="PANTHER" id="PTHR42749">
    <property type="entry name" value="CELL SHAPE-DETERMINING PROTEIN MREB"/>
    <property type="match status" value="1"/>
</dbReference>
<dbReference type="InterPro" id="IPR043129">
    <property type="entry name" value="ATPase_NBD"/>
</dbReference>
<reference evidence="2" key="1">
    <citation type="journal article" date="2020" name="Stud. Mycol.">
        <title>101 Dothideomycetes genomes: a test case for predicting lifestyles and emergence of pathogens.</title>
        <authorList>
            <person name="Haridas S."/>
            <person name="Albert R."/>
            <person name="Binder M."/>
            <person name="Bloem J."/>
            <person name="Labutti K."/>
            <person name="Salamov A."/>
            <person name="Andreopoulos B."/>
            <person name="Baker S."/>
            <person name="Barry K."/>
            <person name="Bills G."/>
            <person name="Bluhm B."/>
            <person name="Cannon C."/>
            <person name="Castanera R."/>
            <person name="Culley D."/>
            <person name="Daum C."/>
            <person name="Ezra D."/>
            <person name="Gonzalez J."/>
            <person name="Henrissat B."/>
            <person name="Kuo A."/>
            <person name="Liang C."/>
            <person name="Lipzen A."/>
            <person name="Lutzoni F."/>
            <person name="Magnuson J."/>
            <person name="Mondo S."/>
            <person name="Nolan M."/>
            <person name="Ohm R."/>
            <person name="Pangilinan J."/>
            <person name="Park H.-J."/>
            <person name="Ramirez L."/>
            <person name="Alfaro M."/>
            <person name="Sun H."/>
            <person name="Tritt A."/>
            <person name="Yoshinaga Y."/>
            <person name="Zwiers L.-H."/>
            <person name="Turgeon B."/>
            <person name="Goodwin S."/>
            <person name="Spatafora J."/>
            <person name="Crous P."/>
            <person name="Grigoriev I."/>
        </authorList>
    </citation>
    <scope>NUCLEOTIDE SEQUENCE</scope>
    <source>
        <strain evidence="2">CBS 207.26</strain>
    </source>
</reference>
<dbReference type="OrthoDB" id="2963168at2759"/>
<feature type="region of interest" description="Disordered" evidence="1">
    <location>
        <begin position="129"/>
        <end position="157"/>
    </location>
</feature>
<gene>
    <name evidence="2" type="ORF">K469DRAFT_713791</name>
</gene>
<dbReference type="PANTHER" id="PTHR42749:SF8">
    <property type="entry name" value="HSP70 FAMILY PROTEIN (AFU_ORTHOLOGUE AFUA_3G13740)"/>
    <property type="match status" value="1"/>
</dbReference>
<evidence type="ECO:0000313" key="2">
    <source>
        <dbReference type="EMBL" id="KAF2181357.1"/>
    </source>
</evidence>
<evidence type="ECO:0000313" key="3">
    <source>
        <dbReference type="Proteomes" id="UP000800200"/>
    </source>
</evidence>
<proteinExistence type="predicted"/>
<name>A0A6A6DP79_9PEZI</name>
<dbReference type="EMBL" id="ML994653">
    <property type="protein sequence ID" value="KAF2181357.1"/>
    <property type="molecule type" value="Genomic_DNA"/>
</dbReference>
<keyword evidence="3" id="KW-1185">Reference proteome</keyword>
<dbReference type="Gene3D" id="3.30.420.40">
    <property type="match status" value="1"/>
</dbReference>
<protein>
    <recommendedName>
        <fullName evidence="4">Actin-like ATPase domain-containing protein</fullName>
    </recommendedName>
</protein>
<organism evidence="2 3">
    <name type="scientific">Zopfia rhizophila CBS 207.26</name>
    <dbReference type="NCBI Taxonomy" id="1314779"/>
    <lineage>
        <taxon>Eukaryota</taxon>
        <taxon>Fungi</taxon>
        <taxon>Dikarya</taxon>
        <taxon>Ascomycota</taxon>
        <taxon>Pezizomycotina</taxon>
        <taxon>Dothideomycetes</taxon>
        <taxon>Dothideomycetes incertae sedis</taxon>
        <taxon>Zopfiaceae</taxon>
        <taxon>Zopfia</taxon>
    </lineage>
</organism>